<dbReference type="RefSeq" id="WP_162289095.1">
    <property type="nucleotide sequence ID" value="NZ_JAAFAN010000007.1"/>
</dbReference>
<dbReference type="EMBL" id="JAAFAN010000007">
    <property type="protein sequence ID" value="NDO88497.1"/>
    <property type="molecule type" value="Genomic_DNA"/>
</dbReference>
<dbReference type="InterPro" id="IPR011009">
    <property type="entry name" value="Kinase-like_dom_sf"/>
</dbReference>
<evidence type="ECO:0000313" key="3">
    <source>
        <dbReference type="EMBL" id="NDO88497.1"/>
    </source>
</evidence>
<dbReference type="InterPro" id="IPR017441">
    <property type="entry name" value="Protein_kinase_ATP_BS"/>
</dbReference>
<dbReference type="PANTHER" id="PTHR44167:SF24">
    <property type="entry name" value="SERINE_THREONINE-PROTEIN KINASE CHK2"/>
    <property type="match status" value="1"/>
</dbReference>
<feature type="domain" description="Protein kinase" evidence="2">
    <location>
        <begin position="463"/>
        <end position="705"/>
    </location>
</feature>
<dbReference type="SMART" id="SM00220">
    <property type="entry name" value="S_TKc"/>
    <property type="match status" value="1"/>
</dbReference>
<comment type="caution">
    <text evidence="3">The sequence shown here is derived from an EMBL/GenBank/DDBJ whole genome shotgun (WGS) entry which is preliminary data.</text>
</comment>
<dbReference type="Gene3D" id="3.30.200.20">
    <property type="entry name" value="Phosphorylase Kinase, domain 1"/>
    <property type="match status" value="1"/>
</dbReference>
<dbReference type="CDD" id="cd14014">
    <property type="entry name" value="STKc_PknB_like"/>
    <property type="match status" value="1"/>
</dbReference>
<dbReference type="InterPro" id="IPR011528">
    <property type="entry name" value="NERD"/>
</dbReference>
<dbReference type="PROSITE" id="PS00107">
    <property type="entry name" value="PROTEIN_KINASE_ATP"/>
    <property type="match status" value="1"/>
</dbReference>
<proteinExistence type="predicted"/>
<evidence type="ECO:0000256" key="1">
    <source>
        <dbReference type="PROSITE-ProRule" id="PRU10141"/>
    </source>
</evidence>
<dbReference type="Proteomes" id="UP000471672">
    <property type="component" value="Unassembled WGS sequence"/>
</dbReference>
<gene>
    <name evidence="3" type="ORF">GYH36_03270</name>
</gene>
<dbReference type="PROSITE" id="PS50011">
    <property type="entry name" value="PROTEIN_KINASE_DOM"/>
    <property type="match status" value="2"/>
</dbReference>
<feature type="binding site" evidence="1">
    <location>
        <position position="492"/>
    </location>
    <ligand>
        <name>ATP</name>
        <dbReference type="ChEBI" id="CHEBI:30616"/>
    </ligand>
</feature>
<evidence type="ECO:0000259" key="2">
    <source>
        <dbReference type="PROSITE" id="PS50011"/>
    </source>
</evidence>
<dbReference type="InterPro" id="IPR027417">
    <property type="entry name" value="P-loop_NTPase"/>
</dbReference>
<keyword evidence="1" id="KW-0067">ATP-binding</keyword>
<protein>
    <submittedName>
        <fullName evidence="3">Protein kinase</fullName>
    </submittedName>
</protein>
<accession>A0ABX0B6X7</accession>
<dbReference type="GO" id="GO:0016301">
    <property type="term" value="F:kinase activity"/>
    <property type="evidence" value="ECO:0007669"/>
    <property type="project" value="UniProtKB-KW"/>
</dbReference>
<sequence>MGEYVGPGERKTAERLAADLPDPWVIYVGRKLAGSNKDDVDFIVVGQKFIFTLEEKHWGPTIIVDDVYWHVKGDRRHSPVSQIAAVSRKLAGLLKDKVDGYKSLKGKRVLAGVVLSYDGVKVLSGRNFDQSERVWTLPYAAEEMVALEQREPTTLGATRPVLLQYLDGLSPAEKRDRIGDYKVIGQIPAAGNEKAFEARAPITGESVILKCYPVEQLKQLGDPREYLLREYKAINAVADLGRTWRALQPFESAPHGFFVVPVIPPANSWTLWRDVQSLTTPRDGRLIGVEDATRVVRSAFEALKDVHEAGLVHRALHPQRIWLSKNRLVKFSDFHLAKLTGQQTIYTWADYDISEGYRAPEAASDVGLATAPSDVFSLVLSLSAWLLGTDVTDMKLDDVRTALTGIYPWSEGLITGLDGAASNRPTAGEMAEKIALPASPPPPPPTADSLEDFRVGGVVRGRYEIRASLGSGGFARTWEVYDRNAELTRVLKQFHELVPEHVRAEFKAADELVHEKCGRVYDIQLAQAPAYLVSEYVEGESLAEPGIDRSVAEIRTTALDVLDALEYIHGKERVHGDVTPSNIIEKSNGSAKLIDFGLSSAIGLRPTGWNPMFAAPEVRRDGRVSPAADIFGFAASMAYAMLGRHPITVDGDQVRSLPPTEDERDAWGEEGALLLDVFFKGLAEQPSERPESAGAFRALVNGARLVRGGRSLGTDRDEAGEGEPGVQFVLAPQINPSVTAIRRLYRAATGGNAGNRGLDDAFANQTYVATLLDVRLVPRVLAKEFDVVLLSGNPGDGKTSVLVKLGEELRARGAQDIDSDEAGWTLELEGHRFYAIFDASESHGDMSSDELVNRALLPVLEGEPATALLAVNDGRLNQFFIDNSDLYEHWWFSIEDQMNGKPYDGSGAVLIDLKRRTLADTGSGDGLGPRVLGTIVADPLWEICGSCSAQTSCPILANRNLLANEGAAAFGELLQISHLRRRRRATFRDVRSAISWLITGNMTCHDVHRSITDGQNPLYRETSATFDLAFSEDSGDYLVQEWASLDPSSVPAPAVDRAFRAMKDDSRLDYVSSPEHLARAIYFRLDAVVPGDDIDAGGLRTFRYFDEFMAMLRDGGSTKARDRILLGISRLAGAFGYAEPGLAMSSGADGTTWAVLHTVPEDEFHVEVPTVDGEFVETMPDQLLLRHDKGASLNLTLDTAEIILRAADGEIVNDVGADATRQEIDSFVNQLKRRPSQSAQIVDSSGSVTVARIRSGAIEMEPAQ</sequence>
<reference evidence="3 4" key="1">
    <citation type="journal article" date="2021" name="Arch. Microbiol.">
        <title>Cellulosimicrobium fucosivorans sp. nov., isolated from San Elijo Lagoon, contains a fucose metabolic pathway linked to carotenoid production.</title>
        <authorList>
            <person name="Aviles F.A."/>
            <person name="Kyndt J.A."/>
        </authorList>
    </citation>
    <scope>NUCLEOTIDE SEQUENCE [LARGE SCALE GENOMIC DNA]</scope>
    <source>
        <strain evidence="3 4">SE3</strain>
    </source>
</reference>
<dbReference type="Pfam" id="PF08378">
    <property type="entry name" value="NERD"/>
    <property type="match status" value="1"/>
</dbReference>
<dbReference type="PANTHER" id="PTHR44167">
    <property type="entry name" value="OVARIAN-SPECIFIC SERINE/THREONINE-PROTEIN KINASE LOK-RELATED"/>
    <property type="match status" value="1"/>
</dbReference>
<dbReference type="Pfam" id="PF00069">
    <property type="entry name" value="Pkinase"/>
    <property type="match status" value="2"/>
</dbReference>
<dbReference type="SUPFAM" id="SSF52540">
    <property type="entry name" value="P-loop containing nucleoside triphosphate hydrolases"/>
    <property type="match status" value="1"/>
</dbReference>
<feature type="domain" description="Protein kinase" evidence="2">
    <location>
        <begin position="181"/>
        <end position="436"/>
    </location>
</feature>
<organism evidence="3 4">
    <name type="scientific">Cellulosimicrobium composti</name>
    <dbReference type="NCBI Taxonomy" id="2672572"/>
    <lineage>
        <taxon>Bacteria</taxon>
        <taxon>Bacillati</taxon>
        <taxon>Actinomycetota</taxon>
        <taxon>Actinomycetes</taxon>
        <taxon>Micrococcales</taxon>
        <taxon>Promicromonosporaceae</taxon>
        <taxon>Cellulosimicrobium</taxon>
    </lineage>
</organism>
<dbReference type="SUPFAM" id="SSF56112">
    <property type="entry name" value="Protein kinase-like (PK-like)"/>
    <property type="match status" value="2"/>
</dbReference>
<keyword evidence="4" id="KW-1185">Reference proteome</keyword>
<name>A0ABX0B6X7_9MICO</name>
<dbReference type="Gene3D" id="1.10.510.10">
    <property type="entry name" value="Transferase(Phosphotransferase) domain 1"/>
    <property type="match status" value="2"/>
</dbReference>
<keyword evidence="3" id="KW-0808">Transferase</keyword>
<keyword evidence="1" id="KW-0547">Nucleotide-binding</keyword>
<dbReference type="InterPro" id="IPR000719">
    <property type="entry name" value="Prot_kinase_dom"/>
</dbReference>
<keyword evidence="3" id="KW-0418">Kinase</keyword>
<evidence type="ECO:0000313" key="4">
    <source>
        <dbReference type="Proteomes" id="UP000471672"/>
    </source>
</evidence>